<name>A0ABN1R8C8_9ACTN</name>
<dbReference type="Pfam" id="PF01904">
    <property type="entry name" value="DUF72"/>
    <property type="match status" value="1"/>
</dbReference>
<dbReference type="RefSeq" id="WP_344241676.1">
    <property type="nucleotide sequence ID" value="NZ_BAAAHH010000012.1"/>
</dbReference>
<comment type="caution">
    <text evidence="1">The sequence shown here is derived from an EMBL/GenBank/DDBJ whole genome shotgun (WGS) entry which is preliminary data.</text>
</comment>
<dbReference type="InterPro" id="IPR002763">
    <property type="entry name" value="DUF72"/>
</dbReference>
<dbReference type="SUPFAM" id="SSF117396">
    <property type="entry name" value="TM1631-like"/>
    <property type="match status" value="1"/>
</dbReference>
<protein>
    <submittedName>
        <fullName evidence="1">DUF72 domain-containing protein</fullName>
    </submittedName>
</protein>
<dbReference type="InterPro" id="IPR036520">
    <property type="entry name" value="UPF0759_sf"/>
</dbReference>
<dbReference type="PANTHER" id="PTHR30348:SF13">
    <property type="entry name" value="UPF0759 PROTEIN YUNF"/>
    <property type="match status" value="1"/>
</dbReference>
<evidence type="ECO:0000313" key="2">
    <source>
        <dbReference type="Proteomes" id="UP001500665"/>
    </source>
</evidence>
<proteinExistence type="predicted"/>
<reference evidence="1 2" key="1">
    <citation type="journal article" date="2019" name="Int. J. Syst. Evol. Microbiol.">
        <title>The Global Catalogue of Microorganisms (GCM) 10K type strain sequencing project: providing services to taxonomists for standard genome sequencing and annotation.</title>
        <authorList>
            <consortium name="The Broad Institute Genomics Platform"/>
            <consortium name="The Broad Institute Genome Sequencing Center for Infectious Disease"/>
            <person name="Wu L."/>
            <person name="Ma J."/>
        </authorList>
    </citation>
    <scope>NUCLEOTIDE SEQUENCE [LARGE SCALE GENOMIC DNA]</scope>
    <source>
        <strain evidence="1 2">JCM 10696</strain>
    </source>
</reference>
<dbReference type="Proteomes" id="UP001500665">
    <property type="component" value="Unassembled WGS sequence"/>
</dbReference>
<dbReference type="EMBL" id="BAAAHH010000012">
    <property type="protein sequence ID" value="GAA0952394.1"/>
    <property type="molecule type" value="Genomic_DNA"/>
</dbReference>
<organism evidence="1 2">
    <name type="scientific">Actinocorallia libanotica</name>
    <dbReference type="NCBI Taxonomy" id="46162"/>
    <lineage>
        <taxon>Bacteria</taxon>
        <taxon>Bacillati</taxon>
        <taxon>Actinomycetota</taxon>
        <taxon>Actinomycetes</taxon>
        <taxon>Streptosporangiales</taxon>
        <taxon>Thermomonosporaceae</taxon>
        <taxon>Actinocorallia</taxon>
    </lineage>
</organism>
<evidence type="ECO:0000313" key="1">
    <source>
        <dbReference type="EMBL" id="GAA0952394.1"/>
    </source>
</evidence>
<accession>A0ABN1R8C8</accession>
<dbReference type="Gene3D" id="3.20.20.410">
    <property type="entry name" value="Protein of unknown function UPF0759"/>
    <property type="match status" value="1"/>
</dbReference>
<gene>
    <name evidence="1" type="ORF">GCM10009550_33070</name>
</gene>
<dbReference type="PANTHER" id="PTHR30348">
    <property type="entry name" value="UNCHARACTERIZED PROTEIN YECE"/>
    <property type="match status" value="1"/>
</dbReference>
<sequence>MGEILVGTASWTDRTLLASGWYPPEAKTAEARLRFYASRFPLVEVDATYYAPPSEQTACQWRDRTPDGFVFNVKAFSLLTGHPTRVDRLYKDLRERVPARDKVYLQDVTDDVAEEVWQRFLGALHPLHEAGKLGALLFQFPPWFTAGKRSREYILQVKERCAPARICVEFRHDTWLSPRNRAATLEFLRDNDLAYVAVDMPQGHRSSVPPVLETTSDLAVVRLHGHSDKWNSPSVYEKFAYLYDEEELAAWAERIQRLAEHTKTTHVVFNNCCGDHSQRNAARLADLLLPPQEHYPH</sequence>
<keyword evidence="2" id="KW-1185">Reference proteome</keyword>